<dbReference type="EMBL" id="LAZR01041159">
    <property type="protein sequence ID" value="KKL12690.1"/>
    <property type="molecule type" value="Genomic_DNA"/>
</dbReference>
<sequence length="274" mass="31753">MRKIALVGTSESGVEAPYSDESWEIWGVAGRGAHATRATRWFELHRLDGESEDWSKQWRKAIKEFSQDVELYMFYPEPDLGPTVINYPYDRIVDRFGTYFMTSSFAWMMALAIDELRPIGADAVEGEIGIWGVDMEYGTEYRQQRAGFRHFMDVARFANVPVSRFANTGLSFDPVPYPLWQDDPLLNKLDQRQKLSREKVTSYSESIQHTRTMIAQNNAMIEMLRKYPDTEEEVARLEKELESLMSTSGSISKDIVRWTAVEDEQAWLRDYLSP</sequence>
<gene>
    <name evidence="2" type="ORF">LCGC14_2533240</name>
</gene>
<dbReference type="AlphaFoldDB" id="A0A0F9ATD5"/>
<name>A0A0F9ATD5_9ZZZZ</name>
<protein>
    <submittedName>
        <fullName evidence="2">Uncharacterized protein</fullName>
    </submittedName>
</protein>
<organism evidence="2">
    <name type="scientific">marine sediment metagenome</name>
    <dbReference type="NCBI Taxonomy" id="412755"/>
    <lineage>
        <taxon>unclassified sequences</taxon>
        <taxon>metagenomes</taxon>
        <taxon>ecological metagenomes</taxon>
    </lineage>
</organism>
<evidence type="ECO:0000313" key="2">
    <source>
        <dbReference type="EMBL" id="KKL12690.1"/>
    </source>
</evidence>
<accession>A0A0F9ATD5</accession>
<reference evidence="2" key="1">
    <citation type="journal article" date="2015" name="Nature">
        <title>Complex archaea that bridge the gap between prokaryotes and eukaryotes.</title>
        <authorList>
            <person name="Spang A."/>
            <person name="Saw J.H."/>
            <person name="Jorgensen S.L."/>
            <person name="Zaremba-Niedzwiedzka K."/>
            <person name="Martijn J."/>
            <person name="Lind A.E."/>
            <person name="van Eijk R."/>
            <person name="Schleper C."/>
            <person name="Guy L."/>
            <person name="Ettema T.J."/>
        </authorList>
    </citation>
    <scope>NUCLEOTIDE SEQUENCE</scope>
</reference>
<proteinExistence type="predicted"/>
<keyword evidence="1" id="KW-0175">Coiled coil</keyword>
<evidence type="ECO:0000256" key="1">
    <source>
        <dbReference type="SAM" id="Coils"/>
    </source>
</evidence>
<comment type="caution">
    <text evidence="2">The sequence shown here is derived from an EMBL/GenBank/DDBJ whole genome shotgun (WGS) entry which is preliminary data.</text>
</comment>
<feature type="coiled-coil region" evidence="1">
    <location>
        <begin position="220"/>
        <end position="247"/>
    </location>
</feature>